<keyword evidence="6" id="KW-1185">Reference proteome</keyword>
<evidence type="ECO:0000256" key="3">
    <source>
        <dbReference type="ARBA" id="ARBA00035646"/>
    </source>
</evidence>
<dbReference type="Pfam" id="PF00741">
    <property type="entry name" value="Gas_vesicle"/>
    <property type="match status" value="1"/>
</dbReference>
<dbReference type="InterPro" id="IPR018493">
    <property type="entry name" value="GvpA-like_CS"/>
</dbReference>
<evidence type="ECO:0000256" key="4">
    <source>
        <dbReference type="SAM" id="Coils"/>
    </source>
</evidence>
<name>A0ABU5C5K1_9BACI</name>
<protein>
    <submittedName>
        <fullName evidence="5">Gas vesicle protein</fullName>
    </submittedName>
</protein>
<sequence length="109" mass="12355">MAVEHPMQSNTIVDVLEKVLDKGVVIAGDIRVGIADVELITIKIRLIVASVDKAKEIGMDWWENDPYLSSQANQNTYDALEEENKKLRERLDALENKEGTDRLNMSEEK</sequence>
<gene>
    <name evidence="5" type="ORF">RWE15_09270</name>
</gene>
<comment type="similarity">
    <text evidence="3">Belongs to the gas vesicle GvpA family.</text>
</comment>
<dbReference type="InterPro" id="IPR050530">
    <property type="entry name" value="GvpA"/>
</dbReference>
<organism evidence="5 6">
    <name type="scientific">Tigheibacillus halophilus</name>
    <dbReference type="NCBI Taxonomy" id="361280"/>
    <lineage>
        <taxon>Bacteria</taxon>
        <taxon>Bacillati</taxon>
        <taxon>Bacillota</taxon>
        <taxon>Bacilli</taxon>
        <taxon>Bacillales</taxon>
        <taxon>Bacillaceae</taxon>
        <taxon>Tigheibacillus</taxon>
    </lineage>
</organism>
<evidence type="ECO:0000313" key="6">
    <source>
        <dbReference type="Proteomes" id="UP001281447"/>
    </source>
</evidence>
<comment type="subcellular location">
    <subcellularLocation>
        <location evidence="2">Gas vesicle</location>
    </subcellularLocation>
</comment>
<dbReference type="PROSITE" id="PS00234">
    <property type="entry name" value="GAS_VESICLE_A_1"/>
    <property type="match status" value="1"/>
</dbReference>
<dbReference type="EMBL" id="JAWDIP010000003">
    <property type="protein sequence ID" value="MDY0394602.1"/>
    <property type="molecule type" value="Genomic_DNA"/>
</dbReference>
<dbReference type="PANTHER" id="PTHR35344">
    <property type="entry name" value="GAS VESICLE STRUCTURAL PROTEIN 2-RELATED"/>
    <property type="match status" value="1"/>
</dbReference>
<keyword evidence="1" id="KW-0304">Gas vesicle</keyword>
<evidence type="ECO:0000313" key="5">
    <source>
        <dbReference type="EMBL" id="MDY0394602.1"/>
    </source>
</evidence>
<evidence type="ECO:0000256" key="1">
    <source>
        <dbReference type="ARBA" id="ARBA00022987"/>
    </source>
</evidence>
<accession>A0ABU5C5K1</accession>
<reference evidence="5 6" key="1">
    <citation type="submission" date="2023-10" db="EMBL/GenBank/DDBJ databases">
        <title>Virgibacillus halophilus 5B73C genome.</title>
        <authorList>
            <person name="Miliotis G."/>
            <person name="Sengupta P."/>
            <person name="Hameed A."/>
            <person name="Chuvochina M."/>
            <person name="Mcdonagh F."/>
            <person name="Simpson A.C."/>
            <person name="Singh N.K."/>
            <person name="Rekha P.D."/>
            <person name="Raman K."/>
            <person name="Hugenholtz P."/>
            <person name="Venkateswaran K."/>
        </authorList>
    </citation>
    <scope>NUCLEOTIDE SEQUENCE [LARGE SCALE GENOMIC DNA]</scope>
    <source>
        <strain evidence="5 6">5B73C</strain>
    </source>
</reference>
<proteinExistence type="inferred from homology"/>
<dbReference type="InterPro" id="IPR000638">
    <property type="entry name" value="Gas-vesicle_GvpA-like"/>
</dbReference>
<feature type="coiled-coil region" evidence="4">
    <location>
        <begin position="70"/>
        <end position="100"/>
    </location>
</feature>
<comment type="caution">
    <text evidence="5">The sequence shown here is derived from an EMBL/GenBank/DDBJ whole genome shotgun (WGS) entry which is preliminary data.</text>
</comment>
<evidence type="ECO:0000256" key="2">
    <source>
        <dbReference type="ARBA" id="ARBA00035108"/>
    </source>
</evidence>
<dbReference type="Proteomes" id="UP001281447">
    <property type="component" value="Unassembled WGS sequence"/>
</dbReference>
<dbReference type="PANTHER" id="PTHR35344:SF4">
    <property type="entry name" value="GAS VESICLE PROTEIN A1"/>
    <property type="match status" value="1"/>
</dbReference>
<keyword evidence="4" id="KW-0175">Coiled coil</keyword>
<dbReference type="RefSeq" id="WP_390354430.1">
    <property type="nucleotide sequence ID" value="NZ_JBHUIZ010000005.1"/>
</dbReference>
<dbReference type="PROSITE" id="PS00669">
    <property type="entry name" value="GAS_VESICLE_A_2"/>
    <property type="match status" value="1"/>
</dbReference>